<keyword evidence="2" id="KW-1185">Reference proteome</keyword>
<dbReference type="Proteomes" id="UP000765802">
    <property type="component" value="Unassembled WGS sequence"/>
</dbReference>
<reference evidence="1 2" key="1">
    <citation type="submission" date="2016-07" db="EMBL/GenBank/DDBJ databases">
        <title>Genome analysis of Flavihumibacter stibioxidans YS-17.</title>
        <authorList>
            <person name="Shi K."/>
            <person name="Han Y."/>
            <person name="Wang G."/>
        </authorList>
    </citation>
    <scope>NUCLEOTIDE SEQUENCE [LARGE SCALE GENOMIC DNA]</scope>
    <source>
        <strain evidence="1 2">YS-17</strain>
    </source>
</reference>
<name>A0ABR7MAJ5_9BACT</name>
<accession>A0ABR7MAJ5</accession>
<evidence type="ECO:0000313" key="1">
    <source>
        <dbReference type="EMBL" id="MBC6491966.1"/>
    </source>
</evidence>
<gene>
    <name evidence="1" type="ORF">BC349_12960</name>
</gene>
<proteinExistence type="predicted"/>
<sequence length="131" mass="13404">MLAAGISFVALPSCSGSGGGDPVPAEENLVITTSPAINGQQESVAPGPNFPLTVTVTSKMPPQGVKIEVSARPDGSGTTAFFTDTKTTSGATTSFTITNTPQLTVSRVTVTVTSVSKATNTKTGFYLYSRK</sequence>
<evidence type="ECO:0000313" key="2">
    <source>
        <dbReference type="Proteomes" id="UP000765802"/>
    </source>
</evidence>
<comment type="caution">
    <text evidence="1">The sequence shown here is derived from an EMBL/GenBank/DDBJ whole genome shotgun (WGS) entry which is preliminary data.</text>
</comment>
<protein>
    <recommendedName>
        <fullName evidence="3">Big-1 domain-containing protein</fullName>
    </recommendedName>
</protein>
<organism evidence="1 2">
    <name type="scientific">Flavihumibacter stibioxidans</name>
    <dbReference type="NCBI Taxonomy" id="1834163"/>
    <lineage>
        <taxon>Bacteria</taxon>
        <taxon>Pseudomonadati</taxon>
        <taxon>Bacteroidota</taxon>
        <taxon>Chitinophagia</taxon>
        <taxon>Chitinophagales</taxon>
        <taxon>Chitinophagaceae</taxon>
        <taxon>Flavihumibacter</taxon>
    </lineage>
</organism>
<evidence type="ECO:0008006" key="3">
    <source>
        <dbReference type="Google" id="ProtNLM"/>
    </source>
</evidence>
<dbReference type="EMBL" id="MBUA01000023">
    <property type="protein sequence ID" value="MBC6491966.1"/>
    <property type="molecule type" value="Genomic_DNA"/>
</dbReference>